<gene>
    <name evidence="1" type="ORF">ACFOFO_24745</name>
</gene>
<keyword evidence="2" id="KW-1185">Reference proteome</keyword>
<dbReference type="Proteomes" id="UP001595530">
    <property type="component" value="Unassembled WGS sequence"/>
</dbReference>
<dbReference type="RefSeq" id="WP_390333315.1">
    <property type="nucleotide sequence ID" value="NZ_JBHRTP010000101.1"/>
</dbReference>
<protein>
    <submittedName>
        <fullName evidence="1">Uncharacterized protein</fullName>
    </submittedName>
</protein>
<name>A0ABV7FBN5_9BURK</name>
<sequence>MKNKSMLPFFSSLVLVGKYQTNVAFGISDCSSTAGVDQMQITGTRGDQDAPFSITKVCFKVDSKSCPIDGGHRFGTFINHVVVRANNSEWRAVA</sequence>
<organism evidence="1 2">
    <name type="scientific">Undibacterium arcticum</name>
    <dbReference type="NCBI Taxonomy" id="1762892"/>
    <lineage>
        <taxon>Bacteria</taxon>
        <taxon>Pseudomonadati</taxon>
        <taxon>Pseudomonadota</taxon>
        <taxon>Betaproteobacteria</taxon>
        <taxon>Burkholderiales</taxon>
        <taxon>Oxalobacteraceae</taxon>
        <taxon>Undibacterium</taxon>
    </lineage>
</organism>
<dbReference type="EMBL" id="JBHRTP010000101">
    <property type="protein sequence ID" value="MFC3111122.1"/>
    <property type="molecule type" value="Genomic_DNA"/>
</dbReference>
<accession>A0ABV7FBN5</accession>
<evidence type="ECO:0000313" key="1">
    <source>
        <dbReference type="EMBL" id="MFC3111122.1"/>
    </source>
</evidence>
<comment type="caution">
    <text evidence="1">The sequence shown here is derived from an EMBL/GenBank/DDBJ whole genome shotgun (WGS) entry which is preliminary data.</text>
</comment>
<reference evidence="2" key="1">
    <citation type="journal article" date="2019" name="Int. J. Syst. Evol. Microbiol.">
        <title>The Global Catalogue of Microorganisms (GCM) 10K type strain sequencing project: providing services to taxonomists for standard genome sequencing and annotation.</title>
        <authorList>
            <consortium name="The Broad Institute Genomics Platform"/>
            <consortium name="The Broad Institute Genome Sequencing Center for Infectious Disease"/>
            <person name="Wu L."/>
            <person name="Ma J."/>
        </authorList>
    </citation>
    <scope>NUCLEOTIDE SEQUENCE [LARGE SCALE GENOMIC DNA]</scope>
    <source>
        <strain evidence="2">KCTC 42986</strain>
    </source>
</reference>
<proteinExistence type="predicted"/>
<evidence type="ECO:0000313" key="2">
    <source>
        <dbReference type="Proteomes" id="UP001595530"/>
    </source>
</evidence>